<dbReference type="EMBL" id="LR796188">
    <property type="protein sequence ID" value="CAB4125079.1"/>
    <property type="molecule type" value="Genomic_DNA"/>
</dbReference>
<accession>A0A6J5KYQ7</accession>
<gene>
    <name evidence="1" type="ORF">UFOVP54_57</name>
</gene>
<sequence>MNKKKVTKEQIVEYVEKYIVEVENHYGLSKHQQTSPHIYLSRDTIDDIKGEYCYLFNEITIYYNNIGSLEELIRTVIHEYQHYLQSPSWMTRYYKMGYDYSDHPYEVAAYKEEENWETIWKQAS</sequence>
<organism evidence="1">
    <name type="scientific">uncultured Caudovirales phage</name>
    <dbReference type="NCBI Taxonomy" id="2100421"/>
    <lineage>
        <taxon>Viruses</taxon>
        <taxon>Duplodnaviria</taxon>
        <taxon>Heunggongvirae</taxon>
        <taxon>Uroviricota</taxon>
        <taxon>Caudoviricetes</taxon>
        <taxon>Peduoviridae</taxon>
        <taxon>Maltschvirus</taxon>
        <taxon>Maltschvirus maltsch</taxon>
    </lineage>
</organism>
<name>A0A6J5KYQ7_9CAUD</name>
<proteinExistence type="predicted"/>
<reference evidence="1" key="1">
    <citation type="submission" date="2020-04" db="EMBL/GenBank/DDBJ databases">
        <authorList>
            <person name="Chiriac C."/>
            <person name="Salcher M."/>
            <person name="Ghai R."/>
            <person name="Kavagutti S V."/>
        </authorList>
    </citation>
    <scope>NUCLEOTIDE SEQUENCE</scope>
</reference>
<evidence type="ECO:0008006" key="2">
    <source>
        <dbReference type="Google" id="ProtNLM"/>
    </source>
</evidence>
<evidence type="ECO:0000313" key="1">
    <source>
        <dbReference type="EMBL" id="CAB4125079.1"/>
    </source>
</evidence>
<protein>
    <recommendedName>
        <fullName evidence="2">SprT-like</fullName>
    </recommendedName>
</protein>